<dbReference type="PRINTS" id="PR00778">
    <property type="entry name" value="HTHARSR"/>
</dbReference>
<dbReference type="Pfam" id="PF01022">
    <property type="entry name" value="HTH_5"/>
    <property type="match status" value="1"/>
</dbReference>
<dbReference type="CDD" id="cd00090">
    <property type="entry name" value="HTH_ARSR"/>
    <property type="match status" value="1"/>
</dbReference>
<dbReference type="InterPro" id="IPR051011">
    <property type="entry name" value="Metal_resp_trans_reg"/>
</dbReference>
<gene>
    <name evidence="5" type="ORF">COY66_04080</name>
</gene>
<organism evidence="5 6">
    <name type="scientific">Candidatus Kerfeldbacteria bacterium CG_4_10_14_0_8_um_filter_42_10</name>
    <dbReference type="NCBI Taxonomy" id="2014248"/>
    <lineage>
        <taxon>Bacteria</taxon>
        <taxon>Candidatus Kerfeldiibacteriota</taxon>
    </lineage>
</organism>
<evidence type="ECO:0000256" key="2">
    <source>
        <dbReference type="ARBA" id="ARBA00023125"/>
    </source>
</evidence>
<protein>
    <submittedName>
        <fullName evidence="5">Transcriptional regulator</fullName>
    </submittedName>
</protein>
<dbReference type="InterPro" id="IPR001845">
    <property type="entry name" value="HTH_ArsR_DNA-bd_dom"/>
</dbReference>
<keyword evidence="1" id="KW-0805">Transcription regulation</keyword>
<dbReference type="GO" id="GO:0003677">
    <property type="term" value="F:DNA binding"/>
    <property type="evidence" value="ECO:0007669"/>
    <property type="project" value="UniProtKB-KW"/>
</dbReference>
<dbReference type="SUPFAM" id="SSF46785">
    <property type="entry name" value="Winged helix' DNA-binding domain"/>
    <property type="match status" value="1"/>
</dbReference>
<comment type="caution">
    <text evidence="5">The sequence shown here is derived from an EMBL/GenBank/DDBJ whole genome shotgun (WGS) entry which is preliminary data.</text>
</comment>
<feature type="domain" description="HTH arsR-type" evidence="4">
    <location>
        <begin position="16"/>
        <end position="111"/>
    </location>
</feature>
<evidence type="ECO:0000256" key="3">
    <source>
        <dbReference type="ARBA" id="ARBA00023163"/>
    </source>
</evidence>
<evidence type="ECO:0000259" key="4">
    <source>
        <dbReference type="PROSITE" id="PS50987"/>
    </source>
</evidence>
<dbReference type="GO" id="GO:0003700">
    <property type="term" value="F:DNA-binding transcription factor activity"/>
    <property type="evidence" value="ECO:0007669"/>
    <property type="project" value="InterPro"/>
</dbReference>
<dbReference type="InterPro" id="IPR036390">
    <property type="entry name" value="WH_DNA-bd_sf"/>
</dbReference>
<keyword evidence="2" id="KW-0238">DNA-binding</keyword>
<dbReference type="SMART" id="SM00418">
    <property type="entry name" value="HTH_ARSR"/>
    <property type="match status" value="1"/>
</dbReference>
<accession>A0A2M7RIR0</accession>
<dbReference type="AlphaFoldDB" id="A0A2M7RIR0"/>
<dbReference type="Gene3D" id="1.10.10.10">
    <property type="entry name" value="Winged helix-like DNA-binding domain superfamily/Winged helix DNA-binding domain"/>
    <property type="match status" value="1"/>
</dbReference>
<evidence type="ECO:0000313" key="5">
    <source>
        <dbReference type="EMBL" id="PIY96442.1"/>
    </source>
</evidence>
<proteinExistence type="predicted"/>
<dbReference type="EMBL" id="PFMD01000049">
    <property type="protein sequence ID" value="PIY96442.1"/>
    <property type="molecule type" value="Genomic_DNA"/>
</dbReference>
<dbReference type="Proteomes" id="UP000230779">
    <property type="component" value="Unassembled WGS sequence"/>
</dbReference>
<dbReference type="InterPro" id="IPR011991">
    <property type="entry name" value="ArsR-like_HTH"/>
</dbReference>
<evidence type="ECO:0000313" key="6">
    <source>
        <dbReference type="Proteomes" id="UP000230779"/>
    </source>
</evidence>
<dbReference type="InterPro" id="IPR036388">
    <property type="entry name" value="WH-like_DNA-bd_sf"/>
</dbReference>
<sequence>MLSQSKLKQGKKLFLKISKDINSHSDWCSVMSDPTRIKILLAIRKYQDLYVSDIARLLGMSISAVSHQLSGLEKTGVVSRKKTGQAVCYRIKVKSKFFLDCIDAKGKAIKK</sequence>
<dbReference type="NCBIfam" id="NF033788">
    <property type="entry name" value="HTH_metalloreg"/>
    <property type="match status" value="1"/>
</dbReference>
<dbReference type="PANTHER" id="PTHR43132">
    <property type="entry name" value="ARSENICAL RESISTANCE OPERON REPRESSOR ARSR-RELATED"/>
    <property type="match status" value="1"/>
</dbReference>
<dbReference type="PANTHER" id="PTHR43132:SF6">
    <property type="entry name" value="HTH-TYPE TRANSCRIPTIONAL REPRESSOR CZRA"/>
    <property type="match status" value="1"/>
</dbReference>
<keyword evidence="3" id="KW-0804">Transcription</keyword>
<reference evidence="5 6" key="1">
    <citation type="submission" date="2017-09" db="EMBL/GenBank/DDBJ databases">
        <title>Depth-based differentiation of microbial function through sediment-hosted aquifers and enrichment of novel symbionts in the deep terrestrial subsurface.</title>
        <authorList>
            <person name="Probst A.J."/>
            <person name="Ladd B."/>
            <person name="Jarett J.K."/>
            <person name="Geller-Mcgrath D.E."/>
            <person name="Sieber C.M."/>
            <person name="Emerson J.B."/>
            <person name="Anantharaman K."/>
            <person name="Thomas B.C."/>
            <person name="Malmstrom R."/>
            <person name="Stieglmeier M."/>
            <person name="Klingl A."/>
            <person name="Woyke T."/>
            <person name="Ryan C.M."/>
            <person name="Banfield J.F."/>
        </authorList>
    </citation>
    <scope>NUCLEOTIDE SEQUENCE [LARGE SCALE GENOMIC DNA]</scope>
    <source>
        <strain evidence="5">CG_4_10_14_0_8_um_filter_42_10</strain>
    </source>
</reference>
<evidence type="ECO:0000256" key="1">
    <source>
        <dbReference type="ARBA" id="ARBA00023015"/>
    </source>
</evidence>
<dbReference type="PROSITE" id="PS50987">
    <property type="entry name" value="HTH_ARSR_2"/>
    <property type="match status" value="1"/>
</dbReference>
<name>A0A2M7RIR0_9BACT</name>